<reference evidence="2 3" key="1">
    <citation type="submission" date="2017-03" db="EMBL/GenBank/DDBJ databases">
        <title>WGS assembly of Porphyra umbilicalis.</title>
        <authorList>
            <person name="Brawley S.H."/>
            <person name="Blouin N.A."/>
            <person name="Ficko-Blean E."/>
            <person name="Wheeler G.L."/>
            <person name="Lohr M."/>
            <person name="Goodson H.V."/>
            <person name="Jenkins J.W."/>
            <person name="Blaby-Haas C.E."/>
            <person name="Helliwell K.E."/>
            <person name="Chan C."/>
            <person name="Marriage T."/>
            <person name="Bhattacharya D."/>
            <person name="Klein A.S."/>
            <person name="Badis Y."/>
            <person name="Brodie J."/>
            <person name="Cao Y."/>
            <person name="Collen J."/>
            <person name="Dittami S.M."/>
            <person name="Gachon C.M."/>
            <person name="Green B.R."/>
            <person name="Karpowicz S."/>
            <person name="Kim J.W."/>
            <person name="Kudahl U."/>
            <person name="Lin S."/>
            <person name="Michel G."/>
            <person name="Mittag M."/>
            <person name="Olson B.J."/>
            <person name="Pangilinan J."/>
            <person name="Peng Y."/>
            <person name="Qiu H."/>
            <person name="Shu S."/>
            <person name="Singer J.T."/>
            <person name="Smith A.G."/>
            <person name="Sprecher B.N."/>
            <person name="Wagner V."/>
            <person name="Wang W."/>
            <person name="Wang Z.-Y."/>
            <person name="Yan J."/>
            <person name="Yarish C."/>
            <person name="Zoeuner-Riek S."/>
            <person name="Zhuang Y."/>
            <person name="Zou Y."/>
            <person name="Lindquist E.A."/>
            <person name="Grimwood J."/>
            <person name="Barry K."/>
            <person name="Rokhsar D.S."/>
            <person name="Schmutz J."/>
            <person name="Stiller J.W."/>
            <person name="Grossman A.R."/>
            <person name="Prochnik S.E."/>
        </authorList>
    </citation>
    <scope>NUCLEOTIDE SEQUENCE [LARGE SCALE GENOMIC DNA]</scope>
    <source>
        <strain evidence="2">4086291</strain>
    </source>
</reference>
<protein>
    <submittedName>
        <fullName evidence="2">Uncharacterized protein</fullName>
    </submittedName>
</protein>
<feature type="compositionally biased region" description="Basic and acidic residues" evidence="1">
    <location>
        <begin position="132"/>
        <end position="142"/>
    </location>
</feature>
<feature type="compositionally biased region" description="Basic residues" evidence="1">
    <location>
        <begin position="116"/>
        <end position="131"/>
    </location>
</feature>
<organism evidence="2 3">
    <name type="scientific">Porphyra umbilicalis</name>
    <name type="common">Purple laver</name>
    <name type="synonym">Red alga</name>
    <dbReference type="NCBI Taxonomy" id="2786"/>
    <lineage>
        <taxon>Eukaryota</taxon>
        <taxon>Rhodophyta</taxon>
        <taxon>Bangiophyceae</taxon>
        <taxon>Bangiales</taxon>
        <taxon>Bangiaceae</taxon>
        <taxon>Porphyra</taxon>
    </lineage>
</organism>
<name>A0A1X6NZN5_PORUM</name>
<evidence type="ECO:0000256" key="1">
    <source>
        <dbReference type="SAM" id="MobiDB-lite"/>
    </source>
</evidence>
<feature type="compositionally biased region" description="Basic residues" evidence="1">
    <location>
        <begin position="24"/>
        <end position="35"/>
    </location>
</feature>
<keyword evidence="3" id="KW-1185">Reference proteome</keyword>
<dbReference type="EMBL" id="KV918970">
    <property type="protein sequence ID" value="OSX73986.1"/>
    <property type="molecule type" value="Genomic_DNA"/>
</dbReference>
<sequence length="272" mass="29609">MKGCVRRPGTLCSCPTTPLPITHSHPHSRRRRRRPGYGDARCPPAIPDNAPSRPVPPRPLPASVRRQWRCSLPPARRLLAGRLLAAATGSVTSWAATSGSPPPARGEAALACCSPRRPHQRLFAGGRRRRPEGRPRREDKVGNHNGSGGRRRGRGLNPHGRRRRQCADVCVRRRYSRPRLLRDRRWASPRPHATKAETLSPPPRRRRYTMKDAATADREALGVPAMLEIVVKGDAVDVGGAVAAVILDLGTAASPQPLCGSASLRHPAGGLF</sequence>
<dbReference type="Proteomes" id="UP000218209">
    <property type="component" value="Unassembled WGS sequence"/>
</dbReference>
<feature type="compositionally biased region" description="Basic residues" evidence="1">
    <location>
        <begin position="149"/>
        <end position="163"/>
    </location>
</feature>
<evidence type="ECO:0000313" key="2">
    <source>
        <dbReference type="EMBL" id="OSX73986.1"/>
    </source>
</evidence>
<gene>
    <name evidence="2" type="ORF">BU14_0316s0014</name>
</gene>
<dbReference type="AlphaFoldDB" id="A0A1X6NZN5"/>
<feature type="region of interest" description="Disordered" evidence="1">
    <location>
        <begin position="182"/>
        <end position="205"/>
    </location>
</feature>
<proteinExistence type="predicted"/>
<feature type="region of interest" description="Disordered" evidence="1">
    <location>
        <begin position="93"/>
        <end position="163"/>
    </location>
</feature>
<accession>A0A1X6NZN5</accession>
<evidence type="ECO:0000313" key="3">
    <source>
        <dbReference type="Proteomes" id="UP000218209"/>
    </source>
</evidence>
<feature type="region of interest" description="Disordered" evidence="1">
    <location>
        <begin position="16"/>
        <end position="62"/>
    </location>
</feature>